<keyword evidence="3" id="KW-1185">Reference proteome</keyword>
<feature type="region of interest" description="Disordered" evidence="1">
    <location>
        <begin position="1"/>
        <end position="95"/>
    </location>
</feature>
<evidence type="ECO:0000313" key="2">
    <source>
        <dbReference type="EMBL" id="KAK9668521.1"/>
    </source>
</evidence>
<feature type="compositionally biased region" description="Basic and acidic residues" evidence="1">
    <location>
        <begin position="140"/>
        <end position="154"/>
    </location>
</feature>
<proteinExistence type="predicted"/>
<comment type="caution">
    <text evidence="2">The sequence shown here is derived from an EMBL/GenBank/DDBJ whole genome shotgun (WGS) entry which is preliminary data.</text>
</comment>
<feature type="compositionally biased region" description="Gly residues" evidence="1">
    <location>
        <begin position="127"/>
        <end position="138"/>
    </location>
</feature>
<dbReference type="EMBL" id="JBDFQZ010000013">
    <property type="protein sequence ID" value="KAK9668521.1"/>
    <property type="molecule type" value="Genomic_DNA"/>
</dbReference>
<feature type="compositionally biased region" description="Low complexity" evidence="1">
    <location>
        <begin position="50"/>
        <end position="63"/>
    </location>
</feature>
<protein>
    <submittedName>
        <fullName evidence="2">Uncharacterized protein</fullName>
    </submittedName>
</protein>
<evidence type="ECO:0000313" key="3">
    <source>
        <dbReference type="Proteomes" id="UP001443914"/>
    </source>
</evidence>
<gene>
    <name evidence="2" type="ORF">RND81_13G066400</name>
</gene>
<sequence length="199" mass="20830">MEDIGITSLNEVRRRDEVDNDKKEGDRRQKLEEDNVISNPNKQEGILENLLSKLSSPKPTSTPIDLGDFEDAGPGADGVRDSVVEGDSGGGDGGGDGGCGIYETWDYCGQIFLNNIISSFFHRGGEGENGGGGGGGGGGDEERKESEGDGVEVIKKDVVGQVSEGKNTNGASILSNLVPDDVVPESDEASILIHSVVHD</sequence>
<dbReference type="AlphaFoldDB" id="A0AAW1GUV5"/>
<organism evidence="2 3">
    <name type="scientific">Saponaria officinalis</name>
    <name type="common">Common soapwort</name>
    <name type="synonym">Lychnis saponaria</name>
    <dbReference type="NCBI Taxonomy" id="3572"/>
    <lineage>
        <taxon>Eukaryota</taxon>
        <taxon>Viridiplantae</taxon>
        <taxon>Streptophyta</taxon>
        <taxon>Embryophyta</taxon>
        <taxon>Tracheophyta</taxon>
        <taxon>Spermatophyta</taxon>
        <taxon>Magnoliopsida</taxon>
        <taxon>eudicotyledons</taxon>
        <taxon>Gunneridae</taxon>
        <taxon>Pentapetalae</taxon>
        <taxon>Caryophyllales</taxon>
        <taxon>Caryophyllaceae</taxon>
        <taxon>Caryophylleae</taxon>
        <taxon>Saponaria</taxon>
    </lineage>
</organism>
<feature type="compositionally biased region" description="Basic and acidic residues" evidence="1">
    <location>
        <begin position="11"/>
        <end position="33"/>
    </location>
</feature>
<evidence type="ECO:0000256" key="1">
    <source>
        <dbReference type="SAM" id="MobiDB-lite"/>
    </source>
</evidence>
<feature type="region of interest" description="Disordered" evidence="1">
    <location>
        <begin position="126"/>
        <end position="154"/>
    </location>
</feature>
<accession>A0AAW1GUV5</accession>
<reference evidence="2" key="1">
    <citation type="submission" date="2024-03" db="EMBL/GenBank/DDBJ databases">
        <title>WGS assembly of Saponaria officinalis var. Norfolk2.</title>
        <authorList>
            <person name="Jenkins J."/>
            <person name="Shu S."/>
            <person name="Grimwood J."/>
            <person name="Barry K."/>
            <person name="Goodstein D."/>
            <person name="Schmutz J."/>
            <person name="Leebens-Mack J."/>
            <person name="Osbourn A."/>
        </authorList>
    </citation>
    <scope>NUCLEOTIDE SEQUENCE [LARGE SCALE GENOMIC DNA]</scope>
    <source>
        <strain evidence="2">JIC</strain>
    </source>
</reference>
<name>A0AAW1GUV5_SAPOF</name>
<dbReference type="Proteomes" id="UP001443914">
    <property type="component" value="Unassembled WGS sequence"/>
</dbReference>